<keyword evidence="1" id="KW-0436">Ligase</keyword>
<dbReference type="EMBL" id="JAMPLM010000032">
    <property type="protein sequence ID" value="MEP1061343.1"/>
    <property type="molecule type" value="Genomic_DNA"/>
</dbReference>
<name>A0ABV0KQ30_9CYAN</name>
<organism evidence="1 2">
    <name type="scientific">Stenomitos frigidus AS-A4</name>
    <dbReference type="NCBI Taxonomy" id="2933935"/>
    <lineage>
        <taxon>Bacteria</taxon>
        <taxon>Bacillati</taxon>
        <taxon>Cyanobacteriota</taxon>
        <taxon>Cyanophyceae</taxon>
        <taxon>Leptolyngbyales</taxon>
        <taxon>Leptolyngbyaceae</taxon>
        <taxon>Stenomitos</taxon>
    </lineage>
</organism>
<evidence type="ECO:0000313" key="1">
    <source>
        <dbReference type="EMBL" id="MEP1061343.1"/>
    </source>
</evidence>
<dbReference type="GO" id="GO:0016874">
    <property type="term" value="F:ligase activity"/>
    <property type="evidence" value="ECO:0007669"/>
    <property type="project" value="UniProtKB-KW"/>
</dbReference>
<accession>A0ABV0KQ30</accession>
<gene>
    <name evidence="1" type="ORF">NDI38_23210</name>
</gene>
<dbReference type="RefSeq" id="WP_190449705.1">
    <property type="nucleotide sequence ID" value="NZ_JAMPLM010000032.1"/>
</dbReference>
<dbReference type="Proteomes" id="UP001476950">
    <property type="component" value="Unassembled WGS sequence"/>
</dbReference>
<sequence length="240" mass="26636">MSTPQLMPPGLLQEVLRPPPHALKDAVAELIFLEDGQLLFCSREKHVHTSKFVSPEDVKSAFNAIFSDSGWLPANVVRWGHGHGKEWVVLFKPAQVYTLSLAEPQPQQSVLRVPLPSLVILVVDHNLYVWAVKTAAFKPDTYVFHAPLPNVAQNGRVCFGANQHPPASLQTANSSWETWINGAFTAESCTNRSKAYADDVRLQLRAVDGKAKYPQADLVSYNSYFDSSVEGVIKKTLEEK</sequence>
<keyword evidence="2" id="KW-1185">Reference proteome</keyword>
<comment type="caution">
    <text evidence="1">The sequence shown here is derived from an EMBL/GenBank/DDBJ whole genome shotgun (WGS) entry which is preliminary data.</text>
</comment>
<evidence type="ECO:0000313" key="2">
    <source>
        <dbReference type="Proteomes" id="UP001476950"/>
    </source>
</evidence>
<protein>
    <submittedName>
        <fullName evidence="1">Prokaryotic E2 ligase family D protein</fullName>
    </submittedName>
</protein>
<reference evidence="1 2" key="1">
    <citation type="submission" date="2022-04" db="EMBL/GenBank/DDBJ databases">
        <title>Positive selection, recombination, and allopatry shape intraspecific diversity of widespread and dominant cyanobacteria.</title>
        <authorList>
            <person name="Wei J."/>
            <person name="Shu W."/>
            <person name="Hu C."/>
        </authorList>
    </citation>
    <scope>NUCLEOTIDE SEQUENCE [LARGE SCALE GENOMIC DNA]</scope>
    <source>
        <strain evidence="1 2">AS-A4</strain>
    </source>
</reference>
<dbReference type="InterPro" id="IPR032787">
    <property type="entry name" value="Prok-E2_D"/>
</dbReference>
<dbReference type="Pfam" id="PF14460">
    <property type="entry name" value="Prok-E2_D"/>
    <property type="match status" value="1"/>
</dbReference>
<proteinExistence type="predicted"/>